<sequence length="182" mass="20283">MAPPSFRARIHDERHDELDIRHGIDGVEPNPRAHHILGAVPLRGAQDYKDDDSDARNVAEEDTQNETTRPVPDARPPDVREKILAGRGQRQERKSGQFSVVYFLKNTKCWQKVKTLPSGAFLSVTAKLAGRTVDTNRLALRVLDLAYLPRPNSGAAMPTPTTTLPSKRSRWDDRAPSSTPSK</sequence>
<name>A0AAE0P0P3_9PEZI</name>
<evidence type="ECO:0000313" key="2">
    <source>
        <dbReference type="EMBL" id="KAK3391198.1"/>
    </source>
</evidence>
<accession>A0AAE0P0P3</accession>
<keyword evidence="3" id="KW-1185">Reference proteome</keyword>
<dbReference type="Proteomes" id="UP001285441">
    <property type="component" value="Unassembled WGS sequence"/>
</dbReference>
<gene>
    <name evidence="2" type="ORF">B0H63DRAFT_520392</name>
</gene>
<proteinExistence type="predicted"/>
<protein>
    <submittedName>
        <fullName evidence="2">Uncharacterized protein</fullName>
    </submittedName>
</protein>
<evidence type="ECO:0000313" key="3">
    <source>
        <dbReference type="Proteomes" id="UP001285441"/>
    </source>
</evidence>
<dbReference type="EMBL" id="JAULSW010000002">
    <property type="protein sequence ID" value="KAK3391198.1"/>
    <property type="molecule type" value="Genomic_DNA"/>
</dbReference>
<organism evidence="2 3">
    <name type="scientific">Podospora didyma</name>
    <dbReference type="NCBI Taxonomy" id="330526"/>
    <lineage>
        <taxon>Eukaryota</taxon>
        <taxon>Fungi</taxon>
        <taxon>Dikarya</taxon>
        <taxon>Ascomycota</taxon>
        <taxon>Pezizomycotina</taxon>
        <taxon>Sordariomycetes</taxon>
        <taxon>Sordariomycetidae</taxon>
        <taxon>Sordariales</taxon>
        <taxon>Podosporaceae</taxon>
        <taxon>Podospora</taxon>
    </lineage>
</organism>
<reference evidence="2" key="1">
    <citation type="journal article" date="2023" name="Mol. Phylogenet. Evol.">
        <title>Genome-scale phylogeny and comparative genomics of the fungal order Sordariales.</title>
        <authorList>
            <person name="Hensen N."/>
            <person name="Bonometti L."/>
            <person name="Westerberg I."/>
            <person name="Brannstrom I.O."/>
            <person name="Guillou S."/>
            <person name="Cros-Aarteil S."/>
            <person name="Calhoun S."/>
            <person name="Haridas S."/>
            <person name="Kuo A."/>
            <person name="Mondo S."/>
            <person name="Pangilinan J."/>
            <person name="Riley R."/>
            <person name="LaButti K."/>
            <person name="Andreopoulos B."/>
            <person name="Lipzen A."/>
            <person name="Chen C."/>
            <person name="Yan M."/>
            <person name="Daum C."/>
            <person name="Ng V."/>
            <person name="Clum A."/>
            <person name="Steindorff A."/>
            <person name="Ohm R.A."/>
            <person name="Martin F."/>
            <person name="Silar P."/>
            <person name="Natvig D.O."/>
            <person name="Lalanne C."/>
            <person name="Gautier V."/>
            <person name="Ament-Velasquez S.L."/>
            <person name="Kruys A."/>
            <person name="Hutchinson M.I."/>
            <person name="Powell A.J."/>
            <person name="Barry K."/>
            <person name="Miller A.N."/>
            <person name="Grigoriev I.V."/>
            <person name="Debuchy R."/>
            <person name="Gladieux P."/>
            <person name="Hiltunen Thoren M."/>
            <person name="Johannesson H."/>
        </authorList>
    </citation>
    <scope>NUCLEOTIDE SEQUENCE</scope>
    <source>
        <strain evidence="2">CBS 232.78</strain>
    </source>
</reference>
<feature type="region of interest" description="Disordered" evidence="1">
    <location>
        <begin position="150"/>
        <end position="182"/>
    </location>
</feature>
<feature type="compositionally biased region" description="Basic and acidic residues" evidence="1">
    <location>
        <begin position="75"/>
        <end position="93"/>
    </location>
</feature>
<comment type="caution">
    <text evidence="2">The sequence shown here is derived from an EMBL/GenBank/DDBJ whole genome shotgun (WGS) entry which is preliminary data.</text>
</comment>
<reference evidence="2" key="2">
    <citation type="submission" date="2023-06" db="EMBL/GenBank/DDBJ databases">
        <authorList>
            <consortium name="Lawrence Berkeley National Laboratory"/>
            <person name="Haridas S."/>
            <person name="Hensen N."/>
            <person name="Bonometti L."/>
            <person name="Westerberg I."/>
            <person name="Brannstrom I.O."/>
            <person name="Guillou S."/>
            <person name="Cros-Aarteil S."/>
            <person name="Calhoun S."/>
            <person name="Kuo A."/>
            <person name="Mondo S."/>
            <person name="Pangilinan J."/>
            <person name="Riley R."/>
            <person name="LaButti K."/>
            <person name="Andreopoulos B."/>
            <person name="Lipzen A."/>
            <person name="Chen C."/>
            <person name="Yanf M."/>
            <person name="Daum C."/>
            <person name="Ng V."/>
            <person name="Clum A."/>
            <person name="Steindorff A."/>
            <person name="Ohm R."/>
            <person name="Martin F."/>
            <person name="Silar P."/>
            <person name="Natvig D."/>
            <person name="Lalanne C."/>
            <person name="Gautier V."/>
            <person name="Ament-velasquez S.L."/>
            <person name="Kruys A."/>
            <person name="Hutchinson M.I."/>
            <person name="Powell A.J."/>
            <person name="Barry K."/>
            <person name="Miller A.N."/>
            <person name="Grigoriev I.V."/>
            <person name="Debuchy R."/>
            <person name="Gladieux P."/>
            <person name="Thoren M.H."/>
            <person name="Johannesson H."/>
        </authorList>
    </citation>
    <scope>NUCLEOTIDE SEQUENCE</scope>
    <source>
        <strain evidence="2">CBS 232.78</strain>
    </source>
</reference>
<dbReference type="AlphaFoldDB" id="A0AAE0P0P3"/>
<evidence type="ECO:0000256" key="1">
    <source>
        <dbReference type="SAM" id="MobiDB-lite"/>
    </source>
</evidence>
<feature type="region of interest" description="Disordered" evidence="1">
    <location>
        <begin position="40"/>
        <end position="93"/>
    </location>
</feature>